<gene>
    <name evidence="1" type="ORF">Esi_0102_0081</name>
</gene>
<protein>
    <submittedName>
        <fullName evidence="1">Uncharacterized protein</fullName>
    </submittedName>
</protein>
<dbReference type="Proteomes" id="UP000002630">
    <property type="component" value="Linkage Group LG23"/>
</dbReference>
<organism evidence="1 2">
    <name type="scientific">Ectocarpus siliculosus</name>
    <name type="common">Brown alga</name>
    <name type="synonym">Conferva siliculosa</name>
    <dbReference type="NCBI Taxonomy" id="2880"/>
    <lineage>
        <taxon>Eukaryota</taxon>
        <taxon>Sar</taxon>
        <taxon>Stramenopiles</taxon>
        <taxon>Ochrophyta</taxon>
        <taxon>PX clade</taxon>
        <taxon>Phaeophyceae</taxon>
        <taxon>Ectocarpales</taxon>
        <taxon>Ectocarpaceae</taxon>
        <taxon>Ectocarpus</taxon>
    </lineage>
</organism>
<name>D7FGY1_ECTSI</name>
<dbReference type="AlphaFoldDB" id="D7FGY1"/>
<keyword evidence="2" id="KW-1185">Reference proteome</keyword>
<proteinExistence type="predicted"/>
<accession>D7FGY1</accession>
<dbReference type="InParanoid" id="D7FGY1"/>
<dbReference type="EMBL" id="FN649748">
    <property type="protein sequence ID" value="CBJ48970.1"/>
    <property type="molecule type" value="Genomic_DNA"/>
</dbReference>
<evidence type="ECO:0000313" key="1">
    <source>
        <dbReference type="EMBL" id="CBJ48970.1"/>
    </source>
</evidence>
<dbReference type="OrthoDB" id="10324256at2759"/>
<evidence type="ECO:0000313" key="2">
    <source>
        <dbReference type="Proteomes" id="UP000002630"/>
    </source>
</evidence>
<sequence>MVKTCNAQLLLQRLPSFVQNIADFKHHEAGLAILPDYSRQRTHDELRGNPWIAACAPLLLFCSVERMLMNADLEDQLDEKLLDIECDLKMVAEGFIGEHEEQQRQMDVMTDARQYSSCHCHRSEGVGMPPLDVLLEFLRQMGVVVKVRRHLLHAWRRVMLFGDVEFGRLSERIEAVRRSKDTLDHPLILPLARMVESELRVVSFAVRAIHLQETSFVQLQEFVLCQMELRNAITTWERGHLGQVLCRRVKAILMARNGGHEGPPVLQRGSTKGLSFKSPLFFSYSDGTVSQEAVVNGIDGLEGTTTNFAFSIG</sequence>
<dbReference type="EMBL" id="FN647705">
    <property type="protein sequence ID" value="CBJ48970.1"/>
    <property type="molecule type" value="Genomic_DNA"/>
</dbReference>
<reference evidence="1 2" key="1">
    <citation type="journal article" date="2010" name="Nature">
        <title>The Ectocarpus genome and the independent evolution of multicellularity in brown algae.</title>
        <authorList>
            <person name="Cock J.M."/>
            <person name="Sterck L."/>
            <person name="Rouze P."/>
            <person name="Scornet D."/>
            <person name="Allen A.E."/>
            <person name="Amoutzias G."/>
            <person name="Anthouard V."/>
            <person name="Artiguenave F."/>
            <person name="Aury J.M."/>
            <person name="Badger J.H."/>
            <person name="Beszteri B."/>
            <person name="Billiau K."/>
            <person name="Bonnet E."/>
            <person name="Bothwell J.H."/>
            <person name="Bowler C."/>
            <person name="Boyen C."/>
            <person name="Brownlee C."/>
            <person name="Carrano C.J."/>
            <person name="Charrier B."/>
            <person name="Cho G.Y."/>
            <person name="Coelho S.M."/>
            <person name="Collen J."/>
            <person name="Corre E."/>
            <person name="Da Silva C."/>
            <person name="Delage L."/>
            <person name="Delaroque N."/>
            <person name="Dittami S.M."/>
            <person name="Doulbeau S."/>
            <person name="Elias M."/>
            <person name="Farnham G."/>
            <person name="Gachon C.M."/>
            <person name="Gschloessl B."/>
            <person name="Heesch S."/>
            <person name="Jabbari K."/>
            <person name="Jubin C."/>
            <person name="Kawai H."/>
            <person name="Kimura K."/>
            <person name="Kloareg B."/>
            <person name="Kupper F.C."/>
            <person name="Lang D."/>
            <person name="Le Bail A."/>
            <person name="Leblanc C."/>
            <person name="Lerouge P."/>
            <person name="Lohr M."/>
            <person name="Lopez P.J."/>
            <person name="Martens C."/>
            <person name="Maumus F."/>
            <person name="Michel G."/>
            <person name="Miranda-Saavedra D."/>
            <person name="Morales J."/>
            <person name="Moreau H."/>
            <person name="Motomura T."/>
            <person name="Nagasato C."/>
            <person name="Napoli C.A."/>
            <person name="Nelson D.R."/>
            <person name="Nyvall-Collen P."/>
            <person name="Peters A.F."/>
            <person name="Pommier C."/>
            <person name="Potin P."/>
            <person name="Poulain J."/>
            <person name="Quesneville H."/>
            <person name="Read B."/>
            <person name="Rensing S.A."/>
            <person name="Ritter A."/>
            <person name="Rousvoal S."/>
            <person name="Samanta M."/>
            <person name="Samson G."/>
            <person name="Schroeder D.C."/>
            <person name="Segurens B."/>
            <person name="Strittmatter M."/>
            <person name="Tonon T."/>
            <person name="Tregear J.W."/>
            <person name="Valentin K."/>
            <person name="von Dassow P."/>
            <person name="Yamagishi T."/>
            <person name="Van de Peer Y."/>
            <person name="Wincker P."/>
        </authorList>
    </citation>
    <scope>NUCLEOTIDE SEQUENCE [LARGE SCALE GENOMIC DNA]</scope>
    <source>
        <strain evidence="2">Ec32 / CCAP1310/4</strain>
    </source>
</reference>